<dbReference type="GeneID" id="105367695"/>
<feature type="non-terminal residue" evidence="5">
    <location>
        <position position="1"/>
    </location>
</feature>
<keyword evidence="4" id="KW-1185">Reference proteome</keyword>
<evidence type="ECO:0000256" key="2">
    <source>
        <dbReference type="ARBA" id="ARBA00023125"/>
    </source>
</evidence>
<name>A0AAJ6YUV6_9HYME</name>
<evidence type="ECO:0000313" key="5">
    <source>
        <dbReference type="RefSeq" id="XP_011504766.1"/>
    </source>
</evidence>
<dbReference type="GO" id="GO:0005634">
    <property type="term" value="C:nucleus"/>
    <property type="evidence" value="ECO:0007669"/>
    <property type="project" value="UniProtKB-SubCell"/>
</dbReference>
<accession>A0AAJ6YUV6</accession>
<sequence>QSLEIKLQHKVPLQHKIERHAGSRALSKQELQAFEKFAVLKKGVFDKEENSIIKKNWKSFCEIHNWKKNNVKPFLYFSHNGKCYLNFEQRKNFVRFLANGLPSRTLNSVYFRFRSSFDANVNTGKFTHKEDSIIVRHLSNTSSTKLINSSAHVAKILNRKRHSIRLSSYCSRFLYFSIKSTFYFNQDFFTVDINISWTYAMVREFINTLTETSTCKLEELKNIVIDQTIWDEMGKKLNIDQKILQNFWYYQLHMQIFCPEPIYLNELKINLIEYVHRQDDKILENLAWDNVCLKFDGVPSLFLSKLFKHLIEYAKTKINSSTLKVSTDWTLLTIKNFIDVLMEITLCKTIKELKGHKLPDFIWLTMESKLNINYKKLKQLWHQRLHMQLFCVEPIYLNHIKIKLIKYLHKNEITDLKEINWHKVILLFDGVTREYIYRIFTNLIKLGRMKVHSTKFSGSKAIIEYNC</sequence>
<dbReference type="Proteomes" id="UP000695007">
    <property type="component" value="Unplaced"/>
</dbReference>
<keyword evidence="2" id="KW-0238">DNA-binding</keyword>
<keyword evidence="3" id="KW-0539">Nucleus</keyword>
<evidence type="ECO:0000313" key="4">
    <source>
        <dbReference type="Proteomes" id="UP000695007"/>
    </source>
</evidence>
<evidence type="ECO:0000256" key="3">
    <source>
        <dbReference type="ARBA" id="ARBA00023242"/>
    </source>
</evidence>
<gene>
    <name evidence="5" type="primary">LOC105367695</name>
</gene>
<evidence type="ECO:0000256" key="1">
    <source>
        <dbReference type="ARBA" id="ARBA00004123"/>
    </source>
</evidence>
<reference evidence="5" key="1">
    <citation type="submission" date="2025-08" db="UniProtKB">
        <authorList>
            <consortium name="RefSeq"/>
        </authorList>
    </citation>
    <scope>IDENTIFICATION</scope>
</reference>
<dbReference type="PANTHER" id="PTHR46380:SF2">
    <property type="entry name" value="CYCLIN-D-BINDING MYB-LIKE TRANSCRIPTION FACTOR 1"/>
    <property type="match status" value="1"/>
</dbReference>
<dbReference type="GO" id="GO:0000981">
    <property type="term" value="F:DNA-binding transcription factor activity, RNA polymerase II-specific"/>
    <property type="evidence" value="ECO:0007669"/>
    <property type="project" value="TreeGrafter"/>
</dbReference>
<dbReference type="InterPro" id="IPR051651">
    <property type="entry name" value="DMTF1_DNA-bind_reg"/>
</dbReference>
<protein>
    <submittedName>
        <fullName evidence="5">Uncharacterized protein LOC105367695</fullName>
    </submittedName>
</protein>
<dbReference type="PANTHER" id="PTHR46380">
    <property type="entry name" value="CYCLIN-D-BINDING MYB-LIKE TRANSCRIPTION FACTOR 1"/>
    <property type="match status" value="1"/>
</dbReference>
<dbReference type="RefSeq" id="XP_011504766.1">
    <property type="nucleotide sequence ID" value="XM_011506464.1"/>
</dbReference>
<dbReference type="GO" id="GO:0000978">
    <property type="term" value="F:RNA polymerase II cis-regulatory region sequence-specific DNA binding"/>
    <property type="evidence" value="ECO:0007669"/>
    <property type="project" value="TreeGrafter"/>
</dbReference>
<proteinExistence type="predicted"/>
<comment type="subcellular location">
    <subcellularLocation>
        <location evidence="1">Nucleus</location>
    </subcellularLocation>
</comment>
<dbReference type="KEGG" id="csol:105367695"/>
<dbReference type="AlphaFoldDB" id="A0AAJ6YUV6"/>
<organism evidence="4 5">
    <name type="scientific">Ceratosolen solmsi marchali</name>
    <dbReference type="NCBI Taxonomy" id="326594"/>
    <lineage>
        <taxon>Eukaryota</taxon>
        <taxon>Metazoa</taxon>
        <taxon>Ecdysozoa</taxon>
        <taxon>Arthropoda</taxon>
        <taxon>Hexapoda</taxon>
        <taxon>Insecta</taxon>
        <taxon>Pterygota</taxon>
        <taxon>Neoptera</taxon>
        <taxon>Endopterygota</taxon>
        <taxon>Hymenoptera</taxon>
        <taxon>Apocrita</taxon>
        <taxon>Proctotrupomorpha</taxon>
        <taxon>Chalcidoidea</taxon>
        <taxon>Agaonidae</taxon>
        <taxon>Agaoninae</taxon>
        <taxon>Ceratosolen</taxon>
    </lineage>
</organism>